<sequence>MKDIHVFSLLVVMLLPIQGGESRKKKGGWFYTKQEDCQFERCDPKYGHFKEKGTEHPLQRLTIGHIGRTGICRCKLSKDFTNLVKRLYNRPTSWLYRAIHFAGFGRKIRKFYKKIEFREHVSGV</sequence>
<proteinExistence type="predicted"/>
<dbReference type="EMBL" id="OU963871">
    <property type="protein sequence ID" value="CAH0383073.1"/>
    <property type="molecule type" value="Genomic_DNA"/>
</dbReference>
<protein>
    <submittedName>
        <fullName evidence="2">Uncharacterized protein</fullName>
    </submittedName>
</protein>
<dbReference type="AlphaFoldDB" id="A0A9P0A2K5"/>
<keyword evidence="1" id="KW-0732">Signal</keyword>
<evidence type="ECO:0000313" key="3">
    <source>
        <dbReference type="Proteomes" id="UP001152759"/>
    </source>
</evidence>
<gene>
    <name evidence="2" type="ORF">BEMITA_LOCUS2553</name>
</gene>
<name>A0A9P0A2K5_BEMTA</name>
<reference evidence="2" key="1">
    <citation type="submission" date="2021-12" db="EMBL/GenBank/DDBJ databases">
        <authorList>
            <person name="King R."/>
        </authorList>
    </citation>
    <scope>NUCLEOTIDE SEQUENCE</scope>
</reference>
<evidence type="ECO:0000313" key="2">
    <source>
        <dbReference type="EMBL" id="CAH0383073.1"/>
    </source>
</evidence>
<dbReference type="Proteomes" id="UP001152759">
    <property type="component" value="Chromosome 10"/>
</dbReference>
<feature type="chain" id="PRO_5040174191" evidence="1">
    <location>
        <begin position="20"/>
        <end position="124"/>
    </location>
</feature>
<organism evidence="2 3">
    <name type="scientific">Bemisia tabaci</name>
    <name type="common">Sweetpotato whitefly</name>
    <name type="synonym">Aleurodes tabaci</name>
    <dbReference type="NCBI Taxonomy" id="7038"/>
    <lineage>
        <taxon>Eukaryota</taxon>
        <taxon>Metazoa</taxon>
        <taxon>Ecdysozoa</taxon>
        <taxon>Arthropoda</taxon>
        <taxon>Hexapoda</taxon>
        <taxon>Insecta</taxon>
        <taxon>Pterygota</taxon>
        <taxon>Neoptera</taxon>
        <taxon>Paraneoptera</taxon>
        <taxon>Hemiptera</taxon>
        <taxon>Sternorrhyncha</taxon>
        <taxon>Aleyrodoidea</taxon>
        <taxon>Aleyrodidae</taxon>
        <taxon>Aleyrodinae</taxon>
        <taxon>Bemisia</taxon>
    </lineage>
</organism>
<evidence type="ECO:0000256" key="1">
    <source>
        <dbReference type="SAM" id="SignalP"/>
    </source>
</evidence>
<keyword evidence="3" id="KW-1185">Reference proteome</keyword>
<feature type="signal peptide" evidence="1">
    <location>
        <begin position="1"/>
        <end position="19"/>
    </location>
</feature>
<accession>A0A9P0A2K5</accession>